<dbReference type="RefSeq" id="WP_201677367.1">
    <property type="nucleotide sequence ID" value="NZ_JAEQNE010000009.1"/>
</dbReference>
<protein>
    <submittedName>
        <fullName evidence="2">Uncharacterized protein</fullName>
    </submittedName>
</protein>
<accession>A0A937CWG3</accession>
<evidence type="ECO:0000313" key="2">
    <source>
        <dbReference type="EMBL" id="MBL0394698.1"/>
    </source>
</evidence>
<dbReference type="Proteomes" id="UP000599109">
    <property type="component" value="Unassembled WGS sequence"/>
</dbReference>
<dbReference type="EMBL" id="JAEQNE010000009">
    <property type="protein sequence ID" value="MBL0394698.1"/>
    <property type="molecule type" value="Genomic_DNA"/>
</dbReference>
<proteinExistence type="predicted"/>
<reference evidence="2 3" key="1">
    <citation type="journal article" date="2017" name="Int. J. Syst. Evol. Microbiol.">
        <title>Ramlibacter monticola sp. nov., isolated from forest soil.</title>
        <authorList>
            <person name="Chaudhary D.K."/>
            <person name="Kim J."/>
        </authorList>
    </citation>
    <scope>NUCLEOTIDE SEQUENCE [LARGE SCALE GENOMIC DNA]</scope>
    <source>
        <strain evidence="2 3">KACC 19175</strain>
    </source>
</reference>
<feature type="compositionally biased region" description="Gly residues" evidence="1">
    <location>
        <begin position="71"/>
        <end position="80"/>
    </location>
</feature>
<gene>
    <name evidence="2" type="ORF">JJ685_26405</name>
</gene>
<comment type="caution">
    <text evidence="2">The sequence shown here is derived from an EMBL/GenBank/DDBJ whole genome shotgun (WGS) entry which is preliminary data.</text>
</comment>
<feature type="region of interest" description="Disordered" evidence="1">
    <location>
        <begin position="1"/>
        <end position="80"/>
    </location>
</feature>
<evidence type="ECO:0000256" key="1">
    <source>
        <dbReference type="SAM" id="MobiDB-lite"/>
    </source>
</evidence>
<name>A0A937CWG3_9BURK</name>
<dbReference type="AlphaFoldDB" id="A0A937CWG3"/>
<organism evidence="2 3">
    <name type="scientific">Ramlibacter monticola</name>
    <dbReference type="NCBI Taxonomy" id="1926872"/>
    <lineage>
        <taxon>Bacteria</taxon>
        <taxon>Pseudomonadati</taxon>
        <taxon>Pseudomonadota</taxon>
        <taxon>Betaproteobacteria</taxon>
        <taxon>Burkholderiales</taxon>
        <taxon>Comamonadaceae</taxon>
        <taxon>Ramlibacter</taxon>
    </lineage>
</organism>
<sequence length="80" mass="7938">MDKRVAAVAASGRPGKPGGAPVRAGNAFENPLSGAGLPSYDAVENDRHTRKARSGPKSAMNLSGAAEKPLAGGGKAGRTP</sequence>
<keyword evidence="3" id="KW-1185">Reference proteome</keyword>
<evidence type="ECO:0000313" key="3">
    <source>
        <dbReference type="Proteomes" id="UP000599109"/>
    </source>
</evidence>